<feature type="compositionally biased region" description="Basic residues" evidence="10">
    <location>
        <begin position="211"/>
        <end position="227"/>
    </location>
</feature>
<feature type="compositionally biased region" description="Basic residues" evidence="10">
    <location>
        <begin position="1"/>
        <end position="14"/>
    </location>
</feature>
<feature type="region of interest" description="Disordered" evidence="10">
    <location>
        <begin position="1"/>
        <end position="79"/>
    </location>
</feature>
<evidence type="ECO:0000256" key="2">
    <source>
        <dbReference type="ARBA" id="ARBA00004584"/>
    </source>
</evidence>
<dbReference type="GO" id="GO:0000775">
    <property type="term" value="C:chromosome, centromeric region"/>
    <property type="evidence" value="ECO:0007669"/>
    <property type="project" value="UniProtKB-SubCell"/>
</dbReference>
<evidence type="ECO:0000256" key="8">
    <source>
        <dbReference type="ARBA" id="ARBA00023328"/>
    </source>
</evidence>
<organism evidence="11 12">
    <name type="scientific">Pan troglodytes</name>
    <name type="common">Chimpanzee</name>
    <dbReference type="NCBI Taxonomy" id="9598"/>
    <lineage>
        <taxon>Eukaryota</taxon>
        <taxon>Metazoa</taxon>
        <taxon>Chordata</taxon>
        <taxon>Craniata</taxon>
        <taxon>Vertebrata</taxon>
        <taxon>Euteleostomi</taxon>
        <taxon>Mammalia</taxon>
        <taxon>Eutheria</taxon>
        <taxon>Euarchontoglires</taxon>
        <taxon>Primates</taxon>
        <taxon>Haplorrhini</taxon>
        <taxon>Catarrhini</taxon>
        <taxon>Hominidae</taxon>
        <taxon>Pan</taxon>
    </lineage>
</organism>
<evidence type="ECO:0000313" key="12">
    <source>
        <dbReference type="Proteomes" id="UP000236370"/>
    </source>
</evidence>
<evidence type="ECO:0000256" key="4">
    <source>
        <dbReference type="ARBA" id="ARBA00016402"/>
    </source>
</evidence>
<dbReference type="GO" id="GO:0005634">
    <property type="term" value="C:nucleus"/>
    <property type="evidence" value="ECO:0007669"/>
    <property type="project" value="UniProtKB-SubCell"/>
</dbReference>
<evidence type="ECO:0000256" key="1">
    <source>
        <dbReference type="ARBA" id="ARBA00004123"/>
    </source>
</evidence>
<evidence type="ECO:0000256" key="5">
    <source>
        <dbReference type="ARBA" id="ARBA00022454"/>
    </source>
</evidence>
<evidence type="ECO:0000256" key="7">
    <source>
        <dbReference type="ARBA" id="ARBA00023242"/>
    </source>
</evidence>
<keyword evidence="7" id="KW-0539">Nucleus</keyword>
<gene>
    <name evidence="11" type="ORF">CK820_G0031733</name>
</gene>
<dbReference type="AlphaFoldDB" id="A0A2J8L883"/>
<sequence>MAPRGRRRRRRARPHRSEGARHSKNTLERTHSMKDKAGQKCKPIDVFDFPDNSDVSSIGRLGENEKDEETYETFDPPLHSTAIYADEEEFSKHCGLSVSSTPPGKEAKRSSDTSGNEASEIESVKISAKKPGRMLRPISDDSESIEESDTRIKVKSAEKINTQRHEVIRTTASSELSEKPAESVTSKKTGPLSAQPSVEKENLAIESQSKTQKKGKMSHDKRKKSRSKAVGSDTSDIVHIWCPEGMKTSDIKELNIVLPEFEKTHLEHQQRIESKVCKAAIATFYVNVKEQFIKMLKESQMLTNLKRKNAKYDSSSLPALLFKARTLLGAESHLRNINHQLEKLLDQG</sequence>
<keyword evidence="8" id="KW-0137">Centromere</keyword>
<dbReference type="Proteomes" id="UP000236370">
    <property type="component" value="Unassembled WGS sequence"/>
</dbReference>
<feature type="compositionally biased region" description="Basic and acidic residues" evidence="10">
    <location>
        <begin position="148"/>
        <end position="168"/>
    </location>
</feature>
<name>A0A2J8L883_PANTR</name>
<reference evidence="11 12" key="1">
    <citation type="submission" date="2017-12" db="EMBL/GenBank/DDBJ databases">
        <title>High-resolution comparative analysis of great ape genomes.</title>
        <authorList>
            <person name="Pollen A."/>
            <person name="Hastie A."/>
            <person name="Hormozdiari F."/>
            <person name="Dougherty M."/>
            <person name="Liu R."/>
            <person name="Chaisson M."/>
            <person name="Hoppe E."/>
            <person name="Hill C."/>
            <person name="Pang A."/>
            <person name="Hillier L."/>
            <person name="Baker C."/>
            <person name="Armstrong J."/>
            <person name="Shendure J."/>
            <person name="Paten B."/>
            <person name="Wilson R."/>
            <person name="Chao H."/>
            <person name="Schneider V."/>
            <person name="Ventura M."/>
            <person name="Kronenberg Z."/>
            <person name="Murali S."/>
            <person name="Gordon D."/>
            <person name="Cantsilieris S."/>
            <person name="Munson K."/>
            <person name="Nelson B."/>
            <person name="Raja A."/>
            <person name="Underwood J."/>
            <person name="Diekhans M."/>
            <person name="Fiddes I."/>
            <person name="Haussler D."/>
            <person name="Eichler E."/>
        </authorList>
    </citation>
    <scope>NUCLEOTIDE SEQUENCE [LARGE SCALE GENOMIC DNA]</scope>
    <source>
        <strain evidence="11">Yerkes chimp pedigree #C0471</strain>
    </source>
</reference>
<feature type="compositionally biased region" description="Basic and acidic residues" evidence="10">
    <location>
        <begin position="15"/>
        <end position="45"/>
    </location>
</feature>
<dbReference type="PANTHER" id="PTHR32222:SF1">
    <property type="entry name" value="CENTROMERE PROTEIN U"/>
    <property type="match status" value="1"/>
</dbReference>
<proteinExistence type="inferred from homology"/>
<evidence type="ECO:0000256" key="9">
    <source>
        <dbReference type="ARBA" id="ARBA00031456"/>
    </source>
</evidence>
<protein>
    <recommendedName>
        <fullName evidence="4">Centromere protein U</fullName>
    </recommendedName>
    <alternativeName>
        <fullName evidence="9">MLF1-interacting protein</fullName>
    </alternativeName>
</protein>
<dbReference type="InterPro" id="IPR025214">
    <property type="entry name" value="CENP-U"/>
</dbReference>
<dbReference type="PANTHER" id="PTHR32222">
    <property type="entry name" value="CENTROMERE PROTEIN U"/>
    <property type="match status" value="1"/>
</dbReference>
<evidence type="ECO:0000256" key="6">
    <source>
        <dbReference type="ARBA" id="ARBA00023054"/>
    </source>
</evidence>
<comment type="caution">
    <text evidence="11">The sequence shown here is derived from an EMBL/GenBank/DDBJ whole genome shotgun (WGS) entry which is preliminary data.</text>
</comment>
<keyword evidence="6" id="KW-0175">Coiled coil</keyword>
<feature type="region of interest" description="Disordered" evidence="10">
    <location>
        <begin position="94"/>
        <end position="231"/>
    </location>
</feature>
<comment type="similarity">
    <text evidence="3">Belongs to the CENP-U/AME1 family.</text>
</comment>
<evidence type="ECO:0000313" key="11">
    <source>
        <dbReference type="EMBL" id="PNI43485.1"/>
    </source>
</evidence>
<evidence type="ECO:0000256" key="3">
    <source>
        <dbReference type="ARBA" id="ARBA00010440"/>
    </source>
</evidence>
<evidence type="ECO:0000256" key="10">
    <source>
        <dbReference type="SAM" id="MobiDB-lite"/>
    </source>
</evidence>
<keyword evidence="5" id="KW-0158">Chromosome</keyword>
<dbReference type="EMBL" id="NBAG03000302">
    <property type="protein sequence ID" value="PNI43485.1"/>
    <property type="molecule type" value="Genomic_DNA"/>
</dbReference>
<accession>A0A2J8L883</accession>
<feature type="compositionally biased region" description="Polar residues" evidence="10">
    <location>
        <begin position="183"/>
        <end position="196"/>
    </location>
</feature>
<dbReference type="Pfam" id="PF13097">
    <property type="entry name" value="CENP-U"/>
    <property type="match status" value="1"/>
</dbReference>
<comment type="subcellular location">
    <subcellularLocation>
        <location evidence="2">Chromosome</location>
        <location evidence="2">Centromere</location>
    </subcellularLocation>
    <subcellularLocation>
        <location evidence="1">Nucleus</location>
    </subcellularLocation>
</comment>